<dbReference type="EMBL" id="FPAI01000021">
    <property type="protein sequence ID" value="SFS96022.1"/>
    <property type="molecule type" value="Genomic_DNA"/>
</dbReference>
<dbReference type="Gene3D" id="1.10.510.10">
    <property type="entry name" value="Transferase(Phosphotransferase) domain 1"/>
    <property type="match status" value="1"/>
</dbReference>
<dbReference type="Proteomes" id="UP000199139">
    <property type="component" value="Unassembled WGS sequence"/>
</dbReference>
<evidence type="ECO:0000256" key="1">
    <source>
        <dbReference type="SAM" id="Phobius"/>
    </source>
</evidence>
<dbReference type="AlphaFoldDB" id="A0A1I6U3M6"/>
<dbReference type="Proteomes" id="UP000321773">
    <property type="component" value="Unassembled WGS sequence"/>
</dbReference>
<name>A0A1I6U3M6_9BACI</name>
<proteinExistence type="predicted"/>
<gene>
    <name evidence="2" type="ORF">HMI01_28840</name>
    <name evidence="3" type="ORF">SAMN05421668_12141</name>
</gene>
<feature type="transmembrane region" description="Helical" evidence="1">
    <location>
        <begin position="217"/>
        <end position="235"/>
    </location>
</feature>
<dbReference type="STRING" id="306541.SAMN05421668_12141"/>
<evidence type="ECO:0008006" key="6">
    <source>
        <dbReference type="Google" id="ProtNLM"/>
    </source>
</evidence>
<evidence type="ECO:0000313" key="2">
    <source>
        <dbReference type="EMBL" id="GEM05896.1"/>
    </source>
</evidence>
<sequence>MKKITTIDNLTFYVSGLSYKVEVNESDTTARSIEDLEDLERIHPAYVELDSVSRSDQKYHLNYELPEGYQPFTHAKKYKVVSKLQLIQRLLAFDPLGDGTKTYLDLNNVFFKGFKEIKVLYRSNGHLPYHGITPLEQYKLFALGLISEKFTYKKYVVNKDLLLKKEDEHLLYRINAAQTVSELKTLISEVLVDEQAKYHETIKKEVDQKQSKKRKSWVLRGVLTISIVSAFFFGMQQVESALADAYEDDLYQLNLENEILLAASSGQVEQAAELMEGRGDDPKVIAQLFLDTGMYDEAIAYDETMEENVIDRLYELDQKEKILGLASDSEFMAIEKQIVEYNTDVLDNQISLIENKDTLKRLGLAYIEHEDYEKIERLQQFLDDQELNQYVERSYLMKDITEINRQIYELSENSDDQNSEEIEVLNETLRSKQRELLEIEDSLGIDVQ</sequence>
<evidence type="ECO:0000313" key="4">
    <source>
        <dbReference type="Proteomes" id="UP000199139"/>
    </source>
</evidence>
<evidence type="ECO:0000313" key="3">
    <source>
        <dbReference type="EMBL" id="SFS96022.1"/>
    </source>
</evidence>
<keyword evidence="1" id="KW-0472">Membrane</keyword>
<organism evidence="3 4">
    <name type="scientific">Halolactibacillus miurensis</name>
    <dbReference type="NCBI Taxonomy" id="306541"/>
    <lineage>
        <taxon>Bacteria</taxon>
        <taxon>Bacillati</taxon>
        <taxon>Bacillota</taxon>
        <taxon>Bacilli</taxon>
        <taxon>Bacillales</taxon>
        <taxon>Bacillaceae</taxon>
        <taxon>Halolactibacillus</taxon>
    </lineage>
</organism>
<evidence type="ECO:0000313" key="5">
    <source>
        <dbReference type="Proteomes" id="UP000321773"/>
    </source>
</evidence>
<keyword evidence="5" id="KW-1185">Reference proteome</keyword>
<keyword evidence="1" id="KW-0812">Transmembrane</keyword>
<dbReference type="EMBL" id="BJWJ01000060">
    <property type="protein sequence ID" value="GEM05896.1"/>
    <property type="molecule type" value="Genomic_DNA"/>
</dbReference>
<dbReference type="RefSeq" id="WP_089854978.1">
    <property type="nucleotide sequence ID" value="NZ_BJWJ01000060.1"/>
</dbReference>
<protein>
    <recommendedName>
        <fullName evidence="6">Type VII secretion protein EssB</fullName>
    </recommendedName>
</protein>
<accession>A0A1I6U3M6</accession>
<reference evidence="2 5" key="2">
    <citation type="submission" date="2019-07" db="EMBL/GenBank/DDBJ databases">
        <title>Whole genome shotgun sequence of Halolactibacillus miurensis NBRC 100873.</title>
        <authorList>
            <person name="Hosoyama A."/>
            <person name="Uohara A."/>
            <person name="Ohji S."/>
            <person name="Ichikawa N."/>
        </authorList>
    </citation>
    <scope>NUCLEOTIDE SEQUENCE [LARGE SCALE GENOMIC DNA]</scope>
    <source>
        <strain evidence="2 5">NBRC 100873</strain>
    </source>
</reference>
<reference evidence="3 4" key="1">
    <citation type="submission" date="2016-10" db="EMBL/GenBank/DDBJ databases">
        <authorList>
            <person name="de Groot N.N."/>
        </authorList>
    </citation>
    <scope>NUCLEOTIDE SEQUENCE [LARGE SCALE GENOMIC DNA]</scope>
    <source>
        <strain evidence="3 4">DSM 17074</strain>
    </source>
</reference>
<dbReference type="OrthoDB" id="2789742at2"/>
<keyword evidence="1" id="KW-1133">Transmembrane helix</keyword>